<organism evidence="3 4">
    <name type="scientific">Cellulomonas alba</name>
    <dbReference type="NCBI Taxonomy" id="3053467"/>
    <lineage>
        <taxon>Bacteria</taxon>
        <taxon>Bacillati</taxon>
        <taxon>Actinomycetota</taxon>
        <taxon>Actinomycetes</taxon>
        <taxon>Micrococcales</taxon>
        <taxon>Cellulomonadaceae</taxon>
        <taxon>Cellulomonas</taxon>
    </lineage>
</organism>
<evidence type="ECO:0000256" key="2">
    <source>
        <dbReference type="SAM" id="Phobius"/>
    </source>
</evidence>
<keyword evidence="2" id="KW-0472">Membrane</keyword>
<name>A0ABT7SH62_9CELL</name>
<feature type="region of interest" description="Disordered" evidence="1">
    <location>
        <begin position="85"/>
        <end position="105"/>
    </location>
</feature>
<sequence>MNDLAGPVALALVGLWVAYLVPHKLRHRQQLLESRTEDRYSEALRVVAVSDRPGRAHRLERASRTASASAECAPAEARTRQLLTPGRGVPVRPAGTATGGTTVDRPLGTQDRLSAEAVRRRAQAHAARAAAVARRRGAARRRALLAGVLLVATVAAWGVVGVVTTVSWLVAAVPTVLLGSVLVLGRRASRSWAAADAEWAKRLEQERRESFAPPVTASRGTPAVAPANRTAAPAKARPDAAREVAPAPSARTAVPLVTGRAVHPSEAETQLFERIVEDRGEGEAPARHSTGATPVVRRSAPLDDAVAAADAGAARDDDEAWSPVPVPRPTYTMKPAAPRREPAPLGEVEGSTAARAAEAVPAAADIVGVPGAEQHAAVEPPAATTGSIDLDAVLAKRRASGQ</sequence>
<feature type="transmembrane region" description="Helical" evidence="2">
    <location>
        <begin position="166"/>
        <end position="184"/>
    </location>
</feature>
<feature type="compositionally biased region" description="Low complexity" evidence="1">
    <location>
        <begin position="221"/>
        <end position="235"/>
    </location>
</feature>
<keyword evidence="4" id="KW-1185">Reference proteome</keyword>
<dbReference type="Proteomes" id="UP001529338">
    <property type="component" value="Unassembled WGS sequence"/>
</dbReference>
<protein>
    <submittedName>
        <fullName evidence="3">Uncharacterized protein</fullName>
    </submittedName>
</protein>
<evidence type="ECO:0000313" key="3">
    <source>
        <dbReference type="EMBL" id="MDM7855534.1"/>
    </source>
</evidence>
<reference evidence="3 4" key="1">
    <citation type="submission" date="2023-06" db="EMBL/GenBank/DDBJ databases">
        <title>Cellulomonas sp. MW4 Whole genome sequence.</title>
        <authorList>
            <person name="Park S."/>
        </authorList>
    </citation>
    <scope>NUCLEOTIDE SEQUENCE [LARGE SCALE GENOMIC DNA]</scope>
    <source>
        <strain evidence="3 4">MW4</strain>
    </source>
</reference>
<keyword evidence="2" id="KW-0812">Transmembrane</keyword>
<dbReference type="EMBL" id="JAUCGQ010000001">
    <property type="protein sequence ID" value="MDM7855534.1"/>
    <property type="molecule type" value="Genomic_DNA"/>
</dbReference>
<proteinExistence type="predicted"/>
<evidence type="ECO:0000313" key="4">
    <source>
        <dbReference type="Proteomes" id="UP001529338"/>
    </source>
</evidence>
<feature type="region of interest" description="Disordered" evidence="1">
    <location>
        <begin position="205"/>
        <end position="252"/>
    </location>
</feature>
<gene>
    <name evidence="3" type="ORF">QRT04_11395</name>
</gene>
<feature type="transmembrane region" description="Helical" evidence="2">
    <location>
        <begin position="6"/>
        <end position="22"/>
    </location>
</feature>
<comment type="caution">
    <text evidence="3">The sequence shown here is derived from an EMBL/GenBank/DDBJ whole genome shotgun (WGS) entry which is preliminary data.</text>
</comment>
<keyword evidence="2" id="KW-1133">Transmembrane helix</keyword>
<feature type="transmembrane region" description="Helical" evidence="2">
    <location>
        <begin position="143"/>
        <end position="160"/>
    </location>
</feature>
<feature type="region of interest" description="Disordered" evidence="1">
    <location>
        <begin position="309"/>
        <end position="352"/>
    </location>
</feature>
<evidence type="ECO:0000256" key="1">
    <source>
        <dbReference type="SAM" id="MobiDB-lite"/>
    </source>
</evidence>
<accession>A0ABT7SH62</accession>
<dbReference type="RefSeq" id="WP_289455366.1">
    <property type="nucleotide sequence ID" value="NZ_JAUCGQ010000001.1"/>
</dbReference>